<sequence length="130" mass="13878">MHQFDVAASVRAVFEGHLQKVSAGCKGTVREGRESIAVTGRTIRPEVEDLQRREPEQGCSRQPAIGDRPVSEPPDGMAKAFGPEPPPAEPDAGASAGDRRGGPVRRTACENTGRQALPQMASPGRKTTHR</sequence>
<protein>
    <submittedName>
        <fullName evidence="2">Uncharacterized protein</fullName>
    </submittedName>
</protein>
<organism evidence="2 3">
    <name type="scientific">Pelagerythrobacter marensis</name>
    <dbReference type="NCBI Taxonomy" id="543877"/>
    <lineage>
        <taxon>Bacteria</taxon>
        <taxon>Pseudomonadati</taxon>
        <taxon>Pseudomonadota</taxon>
        <taxon>Alphaproteobacteria</taxon>
        <taxon>Sphingomonadales</taxon>
        <taxon>Erythrobacteraceae</taxon>
        <taxon>Pelagerythrobacter</taxon>
    </lineage>
</organism>
<dbReference type="Proteomes" id="UP001335183">
    <property type="component" value="Chromosome"/>
</dbReference>
<proteinExistence type="predicted"/>
<dbReference type="RefSeq" id="WP_338445043.1">
    <property type="nucleotide sequence ID" value="NZ_CP144918.1"/>
</dbReference>
<reference evidence="2 3" key="1">
    <citation type="submission" date="2024-02" db="EMBL/GenBank/DDBJ databases">
        <title>The whole genome sequence of five bacterial samples isolated from Abu Dhabi Sabkha-shore region.</title>
        <authorList>
            <person name="Sudalaimuthuasari N."/>
            <person name="Sarfraz B."/>
            <person name="Tuyisabe J.D."/>
            <person name="Mugisha Ntwali L.D.M."/>
            <person name="Ali A.I.A.A."/>
            <person name="Almansoori S.Z.A."/>
            <person name="Alajami H.S.A."/>
            <person name="Almeqbaali A.A.S."/>
            <person name="Kundu B."/>
            <person name="Saeed E.E."/>
            <person name="Sukumarinath V."/>
            <person name="Mishra A.K."/>
            <person name="Hazzouri K.M."/>
            <person name="Almaskari R."/>
            <person name="Sharma A.K."/>
            <person name="Amiri K.M.A."/>
        </authorList>
    </citation>
    <scope>NUCLEOTIDE SEQUENCE [LARGE SCALE GENOMIC DNA]</scope>
    <source>
        <strain evidence="3">kcgeb_sd</strain>
    </source>
</reference>
<evidence type="ECO:0000313" key="2">
    <source>
        <dbReference type="EMBL" id="WWA46141.1"/>
    </source>
</evidence>
<evidence type="ECO:0000313" key="3">
    <source>
        <dbReference type="Proteomes" id="UP001335183"/>
    </source>
</evidence>
<feature type="region of interest" description="Disordered" evidence="1">
    <location>
        <begin position="40"/>
        <end position="130"/>
    </location>
</feature>
<gene>
    <name evidence="2" type="ORF">V5F89_07515</name>
</gene>
<dbReference type="EMBL" id="CP144918">
    <property type="protein sequence ID" value="WWA46141.1"/>
    <property type="molecule type" value="Genomic_DNA"/>
</dbReference>
<name>A0ABZ2D4H2_9SPHN</name>
<accession>A0ABZ2D4H2</accession>
<feature type="compositionally biased region" description="Basic and acidic residues" evidence="1">
    <location>
        <begin position="43"/>
        <end position="56"/>
    </location>
</feature>
<evidence type="ECO:0000256" key="1">
    <source>
        <dbReference type="SAM" id="MobiDB-lite"/>
    </source>
</evidence>
<keyword evidence="3" id="KW-1185">Reference proteome</keyword>